<dbReference type="SUPFAM" id="SSF51905">
    <property type="entry name" value="FAD/NAD(P)-binding domain"/>
    <property type="match status" value="1"/>
</dbReference>
<dbReference type="InterPro" id="IPR036188">
    <property type="entry name" value="FAD/NAD-bd_sf"/>
</dbReference>
<keyword evidence="3" id="KW-0560">Oxidoreductase</keyword>
<accession>A0A1B9HYS2</accession>
<organism evidence="7">
    <name type="scientific">Kwoniella pini CBS 10737</name>
    <dbReference type="NCBI Taxonomy" id="1296096"/>
    <lineage>
        <taxon>Eukaryota</taxon>
        <taxon>Fungi</taxon>
        <taxon>Dikarya</taxon>
        <taxon>Basidiomycota</taxon>
        <taxon>Agaricomycotina</taxon>
        <taxon>Tremellomycetes</taxon>
        <taxon>Tremellales</taxon>
        <taxon>Cryptococcaceae</taxon>
        <taxon>Kwoniella</taxon>
    </lineage>
</organism>
<evidence type="ECO:0000256" key="6">
    <source>
        <dbReference type="SAM" id="Phobius"/>
    </source>
</evidence>
<evidence type="ECO:0000256" key="3">
    <source>
        <dbReference type="ARBA" id="ARBA00023002"/>
    </source>
</evidence>
<keyword evidence="6" id="KW-0812">Transmembrane</keyword>
<dbReference type="Gene3D" id="3.50.50.60">
    <property type="entry name" value="FAD/NAD(P)-binding domain"/>
    <property type="match status" value="2"/>
</dbReference>
<dbReference type="PANTHER" id="PTHR46972">
    <property type="entry name" value="MONOOXYGENASE ASQM-RELATED"/>
    <property type="match status" value="1"/>
</dbReference>
<dbReference type="EMBL" id="KI894013">
    <property type="protein sequence ID" value="OCF48410.1"/>
    <property type="molecule type" value="Genomic_DNA"/>
</dbReference>
<feature type="transmembrane region" description="Helical" evidence="6">
    <location>
        <begin position="22"/>
        <end position="40"/>
    </location>
</feature>
<keyword evidence="9" id="KW-1185">Reference proteome</keyword>
<feature type="compositionally biased region" description="Polar residues" evidence="5">
    <location>
        <begin position="304"/>
        <end position="313"/>
    </location>
</feature>
<reference evidence="8" key="4">
    <citation type="submission" date="2024-02" db="EMBL/GenBank/DDBJ databases">
        <title>Comparative genomics of Cryptococcus and Kwoniella reveals pathogenesis evolution and contrasting modes of karyotype evolution via chromosome fusion or intercentromeric recombination.</title>
        <authorList>
            <person name="Coelho M.A."/>
            <person name="David-Palma M."/>
            <person name="Shea T."/>
            <person name="Bowers K."/>
            <person name="McGinley-Smith S."/>
            <person name="Mohammad A.W."/>
            <person name="Gnirke A."/>
            <person name="Yurkov A.M."/>
            <person name="Nowrousian M."/>
            <person name="Sun S."/>
            <person name="Cuomo C.A."/>
            <person name="Heitman J."/>
        </authorList>
    </citation>
    <scope>NUCLEOTIDE SEQUENCE</scope>
    <source>
        <strain evidence="8">CBS 10737</strain>
    </source>
</reference>
<dbReference type="PRINTS" id="PR00420">
    <property type="entry name" value="RNGMNOXGNASE"/>
</dbReference>
<feature type="region of interest" description="Disordered" evidence="5">
    <location>
        <begin position="288"/>
        <end position="317"/>
    </location>
</feature>
<evidence type="ECO:0000313" key="8">
    <source>
        <dbReference type="EMBL" id="WWC73301.1"/>
    </source>
</evidence>
<dbReference type="GeneID" id="30173556"/>
<reference evidence="7" key="1">
    <citation type="submission" date="2013-07" db="EMBL/GenBank/DDBJ databases">
        <title>The Genome Sequence of Cryptococcus pinus CBS10737.</title>
        <authorList>
            <consortium name="The Broad Institute Genome Sequencing Platform"/>
            <person name="Cuomo C."/>
            <person name="Litvintseva A."/>
            <person name="Chen Y."/>
            <person name="Heitman J."/>
            <person name="Sun S."/>
            <person name="Springer D."/>
            <person name="Dromer F."/>
            <person name="Young S.K."/>
            <person name="Zeng Q."/>
            <person name="Gargeya S."/>
            <person name="Fitzgerald M."/>
            <person name="Abouelleil A."/>
            <person name="Alvarado L."/>
            <person name="Berlin A.M."/>
            <person name="Chapman S.B."/>
            <person name="Dewar J."/>
            <person name="Goldberg J."/>
            <person name="Griggs A."/>
            <person name="Gujja S."/>
            <person name="Hansen M."/>
            <person name="Howarth C."/>
            <person name="Imamovic A."/>
            <person name="Larimer J."/>
            <person name="McCowan C."/>
            <person name="Murphy C."/>
            <person name="Pearson M."/>
            <person name="Priest M."/>
            <person name="Roberts A."/>
            <person name="Saif S."/>
            <person name="Shea T."/>
            <person name="Sykes S."/>
            <person name="Wortman J."/>
            <person name="Nusbaum C."/>
            <person name="Birren B."/>
        </authorList>
    </citation>
    <scope>NUCLEOTIDE SEQUENCE [LARGE SCALE GENOMIC DNA]</scope>
    <source>
        <strain evidence="7">CBS 10737</strain>
    </source>
</reference>
<evidence type="ECO:0008006" key="10">
    <source>
        <dbReference type="Google" id="ProtNLM"/>
    </source>
</evidence>
<evidence type="ECO:0000313" key="7">
    <source>
        <dbReference type="EMBL" id="OCF48410.1"/>
    </source>
</evidence>
<keyword evidence="2" id="KW-0274">FAD</keyword>
<keyword evidence="1" id="KW-0285">Flavoprotein</keyword>
<dbReference type="OrthoDB" id="2564905at2759"/>
<evidence type="ECO:0000256" key="4">
    <source>
        <dbReference type="ARBA" id="ARBA00023033"/>
    </source>
</evidence>
<evidence type="ECO:0000313" key="9">
    <source>
        <dbReference type="Proteomes" id="UP000094020"/>
    </source>
</evidence>
<sequence>MSCEPSTKVDKQNNNKIGNDKFEILIVGAGIAGLSFLYNLKQSKFFKEGKINYRIIEKRKEPGLELGYPIHLSSESRKLLEKTLIKKDLIKLKKYQNKIPIYHDGITISNSNKNKQVYKLIREPNKRTMIERKDLLNIFKNSIIEEEKEIEYNKEVIELNQIENNKIEVILKDGERLKVNLLIGADGMFSSIRKLSSNLNGQPKKQKQDLLENLPWTVINFKTSCIQVLKWIKDPYGINTIYGNGFSATLIPLDSNNDNDEEDEIDISRNEVEQQIDEEDLRINYETNQPFSNSNKNEIDHSNELNTSKADTTNTHHELNQPNSVYIALTIPSNWDIKSKHFINSKFLDDLKKSKEWKDKKEFKLYSLKKTFTGKFENIILIGDSSHGTIPFCGSGTGNAILDSIKLIKILKKYFENENENDKKNNLNFLLNEFKKNIKKRNDPIIKESKKILWLIQGSNQFSKLIRFLIFPLLNFKEKLIGDRDKIEKELRNVIENDRQGIH</sequence>
<name>A0A1B9HYS2_9TREE</name>
<evidence type="ECO:0000256" key="2">
    <source>
        <dbReference type="ARBA" id="ARBA00022827"/>
    </source>
</evidence>
<dbReference type="AlphaFoldDB" id="A0A1B9HYS2"/>
<reference evidence="8" key="2">
    <citation type="submission" date="2013-07" db="EMBL/GenBank/DDBJ databases">
        <authorList>
            <consortium name="The Broad Institute Genome Sequencing Platform"/>
            <person name="Cuomo C."/>
            <person name="Litvintseva A."/>
            <person name="Chen Y."/>
            <person name="Heitman J."/>
            <person name="Sun S."/>
            <person name="Springer D."/>
            <person name="Dromer F."/>
            <person name="Young S.K."/>
            <person name="Zeng Q."/>
            <person name="Gargeya S."/>
            <person name="Fitzgerald M."/>
            <person name="Abouelleil A."/>
            <person name="Alvarado L."/>
            <person name="Berlin A.M."/>
            <person name="Chapman S.B."/>
            <person name="Dewar J."/>
            <person name="Goldberg J."/>
            <person name="Griggs A."/>
            <person name="Gujja S."/>
            <person name="Hansen M."/>
            <person name="Howarth C."/>
            <person name="Imamovic A."/>
            <person name="Larimer J."/>
            <person name="McCowan C."/>
            <person name="Murphy C."/>
            <person name="Pearson M."/>
            <person name="Priest M."/>
            <person name="Roberts A."/>
            <person name="Saif S."/>
            <person name="Shea T."/>
            <person name="Sykes S."/>
            <person name="Wortman J."/>
            <person name="Nusbaum C."/>
            <person name="Birren B."/>
        </authorList>
    </citation>
    <scope>NUCLEOTIDE SEQUENCE</scope>
    <source>
        <strain evidence="8">CBS 10737</strain>
    </source>
</reference>
<reference evidence="7" key="3">
    <citation type="submission" date="2016-07" db="EMBL/GenBank/DDBJ databases">
        <title>Evolution of pathogenesis and genome organization in the Tremellales.</title>
        <authorList>
            <person name="Cuomo C."/>
            <person name="Litvintseva A."/>
            <person name="Heitman J."/>
            <person name="Chen Y."/>
            <person name="Sun S."/>
            <person name="Springer D."/>
            <person name="Dromer F."/>
            <person name="Young S."/>
            <person name="Zeng Q."/>
            <person name="Chapman S."/>
            <person name="Gujja S."/>
            <person name="Saif S."/>
            <person name="Birren B."/>
        </authorList>
    </citation>
    <scope>NUCLEOTIDE SEQUENCE</scope>
    <source>
        <strain evidence="7">CBS 10737</strain>
    </source>
</reference>
<dbReference type="KEGG" id="kpin:30173556"/>
<proteinExistence type="predicted"/>
<keyword evidence="6" id="KW-1133">Transmembrane helix</keyword>
<keyword evidence="4" id="KW-0503">Monooxygenase</keyword>
<dbReference type="Proteomes" id="UP000094020">
    <property type="component" value="Chromosome 10"/>
</dbReference>
<dbReference type="EMBL" id="CP144528">
    <property type="protein sequence ID" value="WWC73301.1"/>
    <property type="molecule type" value="Genomic_DNA"/>
</dbReference>
<gene>
    <name evidence="7" type="ORF">I206_05187</name>
    <name evidence="8" type="ORF">I206_107268</name>
</gene>
<dbReference type="GO" id="GO:0004497">
    <property type="term" value="F:monooxygenase activity"/>
    <property type="evidence" value="ECO:0007669"/>
    <property type="project" value="UniProtKB-KW"/>
</dbReference>
<dbReference type="RefSeq" id="XP_019009629.1">
    <property type="nucleotide sequence ID" value="XM_019156911.1"/>
</dbReference>
<dbReference type="PANTHER" id="PTHR46972:SF1">
    <property type="entry name" value="FAD DEPENDENT OXIDOREDUCTASE DOMAIN-CONTAINING PROTEIN"/>
    <property type="match status" value="1"/>
</dbReference>
<evidence type="ECO:0000256" key="1">
    <source>
        <dbReference type="ARBA" id="ARBA00022630"/>
    </source>
</evidence>
<dbReference type="STRING" id="1296096.A0A1B9HYS2"/>
<keyword evidence="6" id="KW-0472">Membrane</keyword>
<evidence type="ECO:0000256" key="5">
    <source>
        <dbReference type="SAM" id="MobiDB-lite"/>
    </source>
</evidence>
<protein>
    <recommendedName>
        <fullName evidence="10">FAD-binding domain-containing protein</fullName>
    </recommendedName>
</protein>